<gene>
    <name evidence="2" type="ORF">THTE_0389</name>
</gene>
<proteinExistence type="predicted"/>
<keyword evidence="3" id="KW-1185">Reference proteome</keyword>
<dbReference type="Proteomes" id="UP000215086">
    <property type="component" value="Chromosome"/>
</dbReference>
<dbReference type="EMBL" id="CP018477">
    <property type="protein sequence ID" value="ASV72991.1"/>
    <property type="molecule type" value="Genomic_DNA"/>
</dbReference>
<accession>A0A286RAM1</accession>
<evidence type="ECO:0000256" key="1">
    <source>
        <dbReference type="SAM" id="MobiDB-lite"/>
    </source>
</evidence>
<dbReference type="AlphaFoldDB" id="A0A286RAM1"/>
<organism evidence="2 3">
    <name type="scientific">Thermogutta terrifontis</name>
    <dbReference type="NCBI Taxonomy" id="1331910"/>
    <lineage>
        <taxon>Bacteria</taxon>
        <taxon>Pseudomonadati</taxon>
        <taxon>Planctomycetota</taxon>
        <taxon>Planctomycetia</taxon>
        <taxon>Pirellulales</taxon>
        <taxon>Thermoguttaceae</taxon>
        <taxon>Thermogutta</taxon>
    </lineage>
</organism>
<name>A0A286RAM1_9BACT</name>
<reference evidence="2 3" key="1">
    <citation type="journal article" name="Front. Microbiol.">
        <title>Sugar Metabolism of the First Thermophilic Planctomycete Thermogutta terrifontis: Comparative Genomic and Transcriptomic Approaches.</title>
        <authorList>
            <person name="Elcheninov A.G."/>
            <person name="Menzel P."/>
            <person name="Gudbergsdottir S.R."/>
            <person name="Slesarev A.I."/>
            <person name="Kadnikov V.V."/>
            <person name="Krogh A."/>
            <person name="Bonch-Osmolovskaya E.A."/>
            <person name="Peng X."/>
            <person name="Kublanov I.V."/>
        </authorList>
    </citation>
    <scope>NUCLEOTIDE SEQUENCE [LARGE SCALE GENOMIC DNA]</scope>
    <source>
        <strain evidence="2 3">R1</strain>
    </source>
</reference>
<protein>
    <submittedName>
        <fullName evidence="2">Uncharacterized protein</fullName>
    </submittedName>
</protein>
<feature type="region of interest" description="Disordered" evidence="1">
    <location>
        <begin position="1"/>
        <end position="20"/>
    </location>
</feature>
<evidence type="ECO:0000313" key="2">
    <source>
        <dbReference type="EMBL" id="ASV72991.1"/>
    </source>
</evidence>
<evidence type="ECO:0000313" key="3">
    <source>
        <dbReference type="Proteomes" id="UP000215086"/>
    </source>
</evidence>
<sequence length="103" mass="11011">MLPHPLSPGTTSEPLRSFGGTCLSGPPFNVGSSIAFHRGLKSRDESGAKAPHSMECGDSSPLFREGFSLHHLAVDPHENRVAIAVEAVPAIHAMERRVYGIQP</sequence>
<dbReference type="KEGG" id="ttf:THTE_0389"/>